<gene>
    <name evidence="1" type="ORF">LCGC14_1527420</name>
</gene>
<dbReference type="EMBL" id="LAZR01011405">
    <property type="protein sequence ID" value="KKM61873.1"/>
    <property type="molecule type" value="Genomic_DNA"/>
</dbReference>
<name>A0A0F9IX88_9ZZZZ</name>
<reference evidence="1" key="1">
    <citation type="journal article" date="2015" name="Nature">
        <title>Complex archaea that bridge the gap between prokaryotes and eukaryotes.</title>
        <authorList>
            <person name="Spang A."/>
            <person name="Saw J.H."/>
            <person name="Jorgensen S.L."/>
            <person name="Zaremba-Niedzwiedzka K."/>
            <person name="Martijn J."/>
            <person name="Lind A.E."/>
            <person name="van Eijk R."/>
            <person name="Schleper C."/>
            <person name="Guy L."/>
            <person name="Ettema T.J."/>
        </authorList>
    </citation>
    <scope>NUCLEOTIDE SEQUENCE</scope>
</reference>
<evidence type="ECO:0000313" key="1">
    <source>
        <dbReference type="EMBL" id="KKM61873.1"/>
    </source>
</evidence>
<protein>
    <submittedName>
        <fullName evidence="1">Uncharacterized protein</fullName>
    </submittedName>
</protein>
<sequence length="71" mass="8413">MIGKVYIIRENELDMVKFYILNSVMEGLKEDMIDFVMKTPITNKTINDLNVLEGSLRYYIENGYKKWLSET</sequence>
<accession>A0A0F9IX88</accession>
<proteinExistence type="predicted"/>
<dbReference type="AlphaFoldDB" id="A0A0F9IX88"/>
<comment type="caution">
    <text evidence="1">The sequence shown here is derived from an EMBL/GenBank/DDBJ whole genome shotgun (WGS) entry which is preliminary data.</text>
</comment>
<organism evidence="1">
    <name type="scientific">marine sediment metagenome</name>
    <dbReference type="NCBI Taxonomy" id="412755"/>
    <lineage>
        <taxon>unclassified sequences</taxon>
        <taxon>metagenomes</taxon>
        <taxon>ecological metagenomes</taxon>
    </lineage>
</organism>